<dbReference type="Pfam" id="PF04515">
    <property type="entry name" value="Choline_transpo"/>
    <property type="match status" value="2"/>
</dbReference>
<feature type="transmembrane region" description="Helical" evidence="7">
    <location>
        <begin position="284"/>
        <end position="307"/>
    </location>
</feature>
<evidence type="ECO:0000256" key="1">
    <source>
        <dbReference type="ARBA" id="ARBA00004141"/>
    </source>
</evidence>
<feature type="compositionally biased region" description="Acidic residues" evidence="6">
    <location>
        <begin position="642"/>
        <end position="651"/>
    </location>
</feature>
<evidence type="ECO:0000256" key="7">
    <source>
        <dbReference type="SAM" id="Phobius"/>
    </source>
</evidence>
<feature type="compositionally biased region" description="Polar residues" evidence="6">
    <location>
        <begin position="591"/>
        <end position="600"/>
    </location>
</feature>
<protein>
    <submittedName>
        <fullName evidence="8">Uncharacterized protein</fullName>
    </submittedName>
</protein>
<comment type="caution">
    <text evidence="8">The sequence shown here is derived from an EMBL/GenBank/DDBJ whole genome shotgun (WGS) entry which is preliminary data.</text>
</comment>
<sequence length="852" mass="93877">MAAAARGGLKCLECCGYCCQAAACGVETLRAIWNTITKVCTCGQGWQGMLYNGAALCTAEEDSDYKDCDIPQADGRKCTDMPAAVVFFAMLVGMCVAMNRGLAYGKPEVYTNGVDSWGNICGWQENIQFSAVDHSGTAMDQYKKILIANILSNPNFIATGTVSNVTRICVKACPVISNDFTCTNYLSQYSPYESSLQSSLCGSSPNLSVLVFSEENNHCIPTGSFRDTSIQIQNAILNLYGGNWLHNVVHDCGTCAAELTWLILIAIGFTMLFTIVMHSAASALCLYSFATFFFVGAAATGYMWYLFSVIQSVDAGVSIYSSGEESITGRTSDNDDYFQNSVVQAALRLFPSSGNFYLQSDSSTVPQAGYSIVFRDAAIYSTVVVVVFSIVCIAVSRRNIDACAYLFEEAIDSLLDMKWVYLLPLFSIMSVVFAFGLWMYTVTYITAVFLTEPSINNQAGIAKATYVPDTVYTTGVLLFEFLSIAWIFNFVLACQHIITCLAVGTWYYTVDKSDLYRPLLIAFSRLIRKHLGSAVAGSFLVGFFGILRSPLSFLQSRLVSNLQRAQSLKNKQKKSRSTAYSVAHSPVKGGNASQSAGGRSLQMSQSQYTEYYSDAVPAPSGHPYTDPEEEPYYDSVPSQEVPNEEEDESNEEAPYTNSKYNNEKSLKGIPAIASFALFLGKITVTLTVLPIGFLLLKDKDGVFMYGYPLAVGALLSYLIAHIFISLFEAAVGAVFVCYLEDITINEGTTGNPLFGRKQFFRNFENAVNLTSAEAGTRDKVHHDETVTNRKHSGRQHLRQTTVERLSEDSGYSNLQQSLSQVYQYELRDYQITLMFQILLLIQTRRKTVPKVL</sequence>
<feature type="transmembrane region" description="Helical" evidence="7">
    <location>
        <begin position="419"/>
        <end position="440"/>
    </location>
</feature>
<proteinExistence type="inferred from homology"/>
<evidence type="ECO:0000256" key="3">
    <source>
        <dbReference type="ARBA" id="ARBA00022692"/>
    </source>
</evidence>
<evidence type="ECO:0000256" key="4">
    <source>
        <dbReference type="ARBA" id="ARBA00022989"/>
    </source>
</evidence>
<gene>
    <name evidence="8" type="ORF">CVLEPA_LOCUS2375</name>
</gene>
<feature type="transmembrane region" description="Helical" evidence="7">
    <location>
        <begin position="259"/>
        <end position="277"/>
    </location>
</feature>
<feature type="transmembrane region" description="Helical" evidence="7">
    <location>
        <begin position="671"/>
        <end position="695"/>
    </location>
</feature>
<dbReference type="Proteomes" id="UP001642483">
    <property type="component" value="Unassembled WGS sequence"/>
</dbReference>
<evidence type="ECO:0000256" key="6">
    <source>
        <dbReference type="SAM" id="MobiDB-lite"/>
    </source>
</evidence>
<dbReference type="InterPro" id="IPR007603">
    <property type="entry name" value="Choline_transptr-like"/>
</dbReference>
<keyword evidence="9" id="KW-1185">Reference proteome</keyword>
<feature type="transmembrane region" description="Helical" evidence="7">
    <location>
        <begin position="377"/>
        <end position="398"/>
    </location>
</feature>
<keyword evidence="4 7" id="KW-1133">Transmembrane helix</keyword>
<organism evidence="8 9">
    <name type="scientific">Clavelina lepadiformis</name>
    <name type="common">Light-bulb sea squirt</name>
    <name type="synonym">Ascidia lepadiformis</name>
    <dbReference type="NCBI Taxonomy" id="159417"/>
    <lineage>
        <taxon>Eukaryota</taxon>
        <taxon>Metazoa</taxon>
        <taxon>Chordata</taxon>
        <taxon>Tunicata</taxon>
        <taxon>Ascidiacea</taxon>
        <taxon>Aplousobranchia</taxon>
        <taxon>Clavelinidae</taxon>
        <taxon>Clavelina</taxon>
    </lineage>
</organism>
<reference evidence="8 9" key="1">
    <citation type="submission" date="2024-02" db="EMBL/GenBank/DDBJ databases">
        <authorList>
            <person name="Daric V."/>
            <person name="Darras S."/>
        </authorList>
    </citation>
    <scope>NUCLEOTIDE SEQUENCE [LARGE SCALE GENOMIC DNA]</scope>
</reference>
<keyword evidence="3 7" id="KW-0812">Transmembrane</keyword>
<comment type="similarity">
    <text evidence="2">Belongs to the CTL (choline transporter-like) family.</text>
</comment>
<evidence type="ECO:0000313" key="9">
    <source>
        <dbReference type="Proteomes" id="UP001642483"/>
    </source>
</evidence>
<evidence type="ECO:0000256" key="2">
    <source>
        <dbReference type="ARBA" id="ARBA00007168"/>
    </source>
</evidence>
<feature type="transmembrane region" description="Helical" evidence="7">
    <location>
        <begin position="707"/>
        <end position="727"/>
    </location>
</feature>
<dbReference type="EMBL" id="CAWYQH010000001">
    <property type="protein sequence ID" value="CAK8672682.1"/>
    <property type="molecule type" value="Genomic_DNA"/>
</dbReference>
<comment type="subcellular location">
    <subcellularLocation>
        <location evidence="1">Membrane</location>
        <topology evidence="1">Multi-pass membrane protein</topology>
    </subcellularLocation>
</comment>
<feature type="transmembrane region" description="Helical" evidence="7">
    <location>
        <begin position="531"/>
        <end position="551"/>
    </location>
</feature>
<evidence type="ECO:0000256" key="5">
    <source>
        <dbReference type="ARBA" id="ARBA00023136"/>
    </source>
</evidence>
<feature type="region of interest" description="Disordered" evidence="6">
    <location>
        <begin position="615"/>
        <end position="660"/>
    </location>
</feature>
<name>A0ABP0F350_CLALP</name>
<dbReference type="PANTHER" id="PTHR12385:SF96">
    <property type="entry name" value="CHOLINE TRANSPORTER-LIKE PROTEIN"/>
    <property type="match status" value="1"/>
</dbReference>
<accession>A0ABP0F350</accession>
<evidence type="ECO:0000313" key="8">
    <source>
        <dbReference type="EMBL" id="CAK8672682.1"/>
    </source>
</evidence>
<feature type="region of interest" description="Disordered" evidence="6">
    <location>
        <begin position="569"/>
        <end position="600"/>
    </location>
</feature>
<dbReference type="PANTHER" id="PTHR12385">
    <property type="entry name" value="CHOLINE TRANSPORTER-LIKE (SLC FAMILY 44)"/>
    <property type="match status" value="1"/>
</dbReference>
<keyword evidence="5 7" id="KW-0472">Membrane</keyword>